<evidence type="ECO:0000313" key="1">
    <source>
        <dbReference type="EMBL" id="KAK2719161.1"/>
    </source>
</evidence>
<evidence type="ECO:0000313" key="2">
    <source>
        <dbReference type="Proteomes" id="UP001187531"/>
    </source>
</evidence>
<organism evidence="1 2">
    <name type="scientific">Artemia franciscana</name>
    <name type="common">Brine shrimp</name>
    <name type="synonym">Artemia sanfranciscana</name>
    <dbReference type="NCBI Taxonomy" id="6661"/>
    <lineage>
        <taxon>Eukaryota</taxon>
        <taxon>Metazoa</taxon>
        <taxon>Ecdysozoa</taxon>
        <taxon>Arthropoda</taxon>
        <taxon>Crustacea</taxon>
        <taxon>Branchiopoda</taxon>
        <taxon>Anostraca</taxon>
        <taxon>Artemiidae</taxon>
        <taxon>Artemia</taxon>
    </lineage>
</organism>
<keyword evidence="2" id="KW-1185">Reference proteome</keyword>
<dbReference type="Proteomes" id="UP001187531">
    <property type="component" value="Unassembled WGS sequence"/>
</dbReference>
<proteinExistence type="predicted"/>
<reference evidence="1" key="1">
    <citation type="submission" date="2023-07" db="EMBL/GenBank/DDBJ databases">
        <title>Chromosome-level genome assembly of Artemia franciscana.</title>
        <authorList>
            <person name="Jo E."/>
        </authorList>
    </citation>
    <scope>NUCLEOTIDE SEQUENCE</scope>
    <source>
        <tissue evidence="1">Whole body</tissue>
    </source>
</reference>
<comment type="caution">
    <text evidence="1">The sequence shown here is derived from an EMBL/GenBank/DDBJ whole genome shotgun (WGS) entry which is preliminary data.</text>
</comment>
<gene>
    <name evidence="1" type="ORF">QYM36_004857</name>
</gene>
<name>A0AA88I6B4_ARTSF</name>
<protein>
    <submittedName>
        <fullName evidence="1">Uncharacterized protein</fullName>
    </submittedName>
</protein>
<accession>A0AA88I6B4</accession>
<dbReference type="EMBL" id="JAVRJZ010000008">
    <property type="protein sequence ID" value="KAK2719161.1"/>
    <property type="molecule type" value="Genomic_DNA"/>
</dbReference>
<dbReference type="AlphaFoldDB" id="A0AA88I6B4"/>
<sequence>MPSRISPIAEHYTQKFSEEGRTSANDVSEVPLEKFILWYTIHNIFTAEEEKNLKNYLIRAFQLHHGLSTKEVRTLAFDFAKKLGKDINDWEEAKAAGKDWLLAFLFCNPRLSLQKQLVLQELLRLTDL</sequence>